<dbReference type="OrthoDB" id="17262at2759"/>
<dbReference type="Pfam" id="PF12246">
    <property type="entry name" value="MKT1_C"/>
    <property type="match status" value="1"/>
</dbReference>
<protein>
    <recommendedName>
        <fullName evidence="1">Post-transcriptional regulator MKT1 C-terminal domain-containing protein</fullName>
    </recommendedName>
</protein>
<comment type="caution">
    <text evidence="2">The sequence shown here is derived from an EMBL/GenBank/DDBJ whole genome shotgun (WGS) entry which is preliminary data.</text>
</comment>
<evidence type="ECO:0000259" key="1">
    <source>
        <dbReference type="Pfam" id="PF12246"/>
    </source>
</evidence>
<reference evidence="2" key="1">
    <citation type="submission" date="2020-01" db="EMBL/GenBank/DDBJ databases">
        <title>Genome Sequencing of Three Apophysomyces-Like Fungal Strains Confirms a Novel Fungal Genus in the Mucoromycota with divergent Burkholderia-like Endosymbiotic Bacteria.</title>
        <authorList>
            <person name="Stajich J.E."/>
            <person name="Macias A.M."/>
            <person name="Carter-House D."/>
            <person name="Lovett B."/>
            <person name="Kasson L.R."/>
            <person name="Berry K."/>
            <person name="Grigoriev I."/>
            <person name="Chang Y."/>
            <person name="Spatafora J."/>
            <person name="Kasson M.T."/>
        </authorList>
    </citation>
    <scope>NUCLEOTIDE SEQUENCE</scope>
    <source>
        <strain evidence="2">NRRL A-21654</strain>
    </source>
</reference>
<evidence type="ECO:0000313" key="2">
    <source>
        <dbReference type="EMBL" id="KAF7727596.1"/>
    </source>
</evidence>
<name>A0A8H7BXX3_9FUNG</name>
<feature type="domain" description="Post-transcriptional regulator MKT1 C-terminal" evidence="1">
    <location>
        <begin position="8"/>
        <end position="244"/>
    </location>
</feature>
<dbReference type="AlphaFoldDB" id="A0A8H7BXX3"/>
<gene>
    <name evidence="2" type="ORF">EC973_007357</name>
</gene>
<dbReference type="InterPro" id="IPR022039">
    <property type="entry name" value="MKT1_C"/>
</dbReference>
<sequence>MAHAFGSFLTSSKHIYTPWGRALAVALGTMKSPSLDIQEALLTAFELIRFEVLTDKPYSKTYSSIPGNGKIHLTIDVKETKLSTEKQQKHIRLLSRALSLLPMEHKNVSWTGPLDRDLLVFNSFVKALDRSYRNLCEMLTLSLFLNNLAKKERNDYFDIANSLPYLSDSNVSLGLVTKHYLSQTQNALAVTETAFSACSSLKSDLSKGFQFWDGVFNGVKVLREAGSISEATYMMFSEANDWLKTKQQ</sequence>
<keyword evidence="3" id="KW-1185">Reference proteome</keyword>
<dbReference type="Proteomes" id="UP000605846">
    <property type="component" value="Unassembled WGS sequence"/>
</dbReference>
<proteinExistence type="predicted"/>
<dbReference type="EMBL" id="JABAYA010000053">
    <property type="protein sequence ID" value="KAF7727596.1"/>
    <property type="molecule type" value="Genomic_DNA"/>
</dbReference>
<organism evidence="2 3">
    <name type="scientific">Apophysomyces ossiformis</name>
    <dbReference type="NCBI Taxonomy" id="679940"/>
    <lineage>
        <taxon>Eukaryota</taxon>
        <taxon>Fungi</taxon>
        <taxon>Fungi incertae sedis</taxon>
        <taxon>Mucoromycota</taxon>
        <taxon>Mucoromycotina</taxon>
        <taxon>Mucoromycetes</taxon>
        <taxon>Mucorales</taxon>
        <taxon>Mucorineae</taxon>
        <taxon>Mucoraceae</taxon>
        <taxon>Apophysomyces</taxon>
    </lineage>
</organism>
<accession>A0A8H7BXX3</accession>
<evidence type="ECO:0000313" key="3">
    <source>
        <dbReference type="Proteomes" id="UP000605846"/>
    </source>
</evidence>